<dbReference type="EMBL" id="AP018365">
    <property type="protein sequence ID" value="BBA98363.1"/>
    <property type="molecule type" value="Genomic_DNA"/>
</dbReference>
<dbReference type="Proteomes" id="UP000595703">
    <property type="component" value="Chromosome"/>
</dbReference>
<keyword evidence="2" id="KW-1185">Reference proteome</keyword>
<proteinExistence type="predicted"/>
<dbReference type="KEGG" id="arev:RVR_4516"/>
<evidence type="ECO:0000313" key="1">
    <source>
        <dbReference type="EMBL" id="BBA98363.1"/>
    </source>
</evidence>
<reference evidence="1 2" key="1">
    <citation type="journal article" date="2010" name="J. Bacteriol.">
        <title>Biochemical characterization of a novel indole prenyltransferase from Streptomyces sp. SN-593.</title>
        <authorList>
            <person name="Takahashi S."/>
            <person name="Takagi H."/>
            <person name="Toyoda A."/>
            <person name="Uramoto M."/>
            <person name="Nogawa T."/>
            <person name="Ueki M."/>
            <person name="Sakaki Y."/>
            <person name="Osada H."/>
        </authorList>
    </citation>
    <scope>NUCLEOTIDE SEQUENCE [LARGE SCALE GENOMIC DNA]</scope>
    <source>
        <strain evidence="1 2">SN-593</strain>
    </source>
</reference>
<protein>
    <submittedName>
        <fullName evidence="1">Uncharacterized protein</fullName>
    </submittedName>
</protein>
<reference evidence="1 2" key="4">
    <citation type="journal article" date="2020" name="Sci. Rep.">
        <title>beta-carboline chemical signals induce reveromycin production through a LuxR family regulator in Streptomyces sp. SN-593.</title>
        <authorList>
            <person name="Panthee S."/>
            <person name="Kito N."/>
            <person name="Hayashi T."/>
            <person name="Shimizu T."/>
            <person name="Ishikawa J."/>
            <person name="Hamamoto H."/>
            <person name="Osada H."/>
            <person name="Takahashi S."/>
        </authorList>
    </citation>
    <scope>NUCLEOTIDE SEQUENCE [LARGE SCALE GENOMIC DNA]</scope>
    <source>
        <strain evidence="1 2">SN-593</strain>
    </source>
</reference>
<reference evidence="1 2" key="2">
    <citation type="journal article" date="2011" name="J. Antibiot.">
        <title>Furaquinocins I and J: novel polyketide isoprenoid hybrid compounds from Streptomyces reveromyceticus SN-593.</title>
        <authorList>
            <person name="Panthee S."/>
            <person name="Takahashi S."/>
            <person name="Takagi H."/>
            <person name="Nogawa T."/>
            <person name="Oowada E."/>
            <person name="Uramoto M."/>
            <person name="Osada H."/>
        </authorList>
    </citation>
    <scope>NUCLEOTIDE SEQUENCE [LARGE SCALE GENOMIC DNA]</scope>
    <source>
        <strain evidence="1 2">SN-593</strain>
    </source>
</reference>
<accession>A0A7U3UTC6</accession>
<reference evidence="1 2" key="3">
    <citation type="journal article" date="2011" name="Nat. Chem. Biol.">
        <title>Reveromycin A biosynthesis uses RevG and RevJ for stereospecific spiroacetal formation.</title>
        <authorList>
            <person name="Takahashi S."/>
            <person name="Toyoda A."/>
            <person name="Sekiyama Y."/>
            <person name="Takagi H."/>
            <person name="Nogawa T."/>
            <person name="Uramoto M."/>
            <person name="Suzuki R."/>
            <person name="Koshino H."/>
            <person name="Kumano T."/>
            <person name="Panthee S."/>
            <person name="Dairi T."/>
            <person name="Ishikawa J."/>
            <person name="Ikeda H."/>
            <person name="Sakaki Y."/>
            <person name="Osada H."/>
        </authorList>
    </citation>
    <scope>NUCLEOTIDE SEQUENCE [LARGE SCALE GENOMIC DNA]</scope>
    <source>
        <strain evidence="1 2">SN-593</strain>
    </source>
</reference>
<organism evidence="1 2">
    <name type="scientific">Actinacidiphila reveromycinica</name>
    <dbReference type="NCBI Taxonomy" id="659352"/>
    <lineage>
        <taxon>Bacteria</taxon>
        <taxon>Bacillati</taxon>
        <taxon>Actinomycetota</taxon>
        <taxon>Actinomycetes</taxon>
        <taxon>Kitasatosporales</taxon>
        <taxon>Streptomycetaceae</taxon>
        <taxon>Actinacidiphila</taxon>
    </lineage>
</organism>
<dbReference type="AlphaFoldDB" id="A0A7U3UTC6"/>
<name>A0A7U3UTC6_9ACTN</name>
<evidence type="ECO:0000313" key="2">
    <source>
        <dbReference type="Proteomes" id="UP000595703"/>
    </source>
</evidence>
<sequence>MEVPGMSCPLIANADTIRVTRVDGCGRPICGEDNGFTFDCFATLAMNANVDDGEDVEYKAANGRICGFKRGCPSFKGYDIELSFFSVSPELIEITTGNPVVYGFDGTPIGYDDCSIQCNSGFAIELWAEVIGTDACEADSAGTGAWIYFLMPWVTNGQLGDLEVGSEAASLTLTGATRAGGGWGTGPYDVMALDAAGTAGPLLTPLGSNCHRRTIITTVEPPEPLCEYTPVTGGLCLAS</sequence>
<gene>
    <name evidence="1" type="ORF">RVR_4516</name>
</gene>